<organism evidence="2 3">
    <name type="scientific">Gossypium australe</name>
    <dbReference type="NCBI Taxonomy" id="47621"/>
    <lineage>
        <taxon>Eukaryota</taxon>
        <taxon>Viridiplantae</taxon>
        <taxon>Streptophyta</taxon>
        <taxon>Embryophyta</taxon>
        <taxon>Tracheophyta</taxon>
        <taxon>Spermatophyta</taxon>
        <taxon>Magnoliopsida</taxon>
        <taxon>eudicotyledons</taxon>
        <taxon>Gunneridae</taxon>
        <taxon>Pentapetalae</taxon>
        <taxon>rosids</taxon>
        <taxon>malvids</taxon>
        <taxon>Malvales</taxon>
        <taxon>Malvaceae</taxon>
        <taxon>Malvoideae</taxon>
        <taxon>Gossypium</taxon>
    </lineage>
</organism>
<dbReference type="SUPFAM" id="SSF56672">
    <property type="entry name" value="DNA/RNA polymerases"/>
    <property type="match status" value="1"/>
</dbReference>
<keyword evidence="3" id="KW-1185">Reference proteome</keyword>
<dbReference type="PANTHER" id="PTHR24559">
    <property type="entry name" value="TRANSPOSON TY3-I GAG-POL POLYPROTEIN"/>
    <property type="match status" value="1"/>
</dbReference>
<dbReference type="InterPro" id="IPR053134">
    <property type="entry name" value="RNA-dir_DNA_polymerase"/>
</dbReference>
<evidence type="ECO:0000313" key="3">
    <source>
        <dbReference type="Proteomes" id="UP000325315"/>
    </source>
</evidence>
<dbReference type="OrthoDB" id="415724at2759"/>
<dbReference type="InterPro" id="IPR043128">
    <property type="entry name" value="Rev_trsase/Diguanyl_cyclase"/>
</dbReference>
<gene>
    <name evidence="2" type="ORF">EPI10_006597</name>
</gene>
<feature type="domain" description="Reverse transcriptase/retrotransposon-derived protein RNase H-like" evidence="1">
    <location>
        <begin position="99"/>
        <end position="150"/>
    </location>
</feature>
<evidence type="ECO:0000313" key="2">
    <source>
        <dbReference type="EMBL" id="KAA3484516.1"/>
    </source>
</evidence>
<evidence type="ECO:0000259" key="1">
    <source>
        <dbReference type="Pfam" id="PF17919"/>
    </source>
</evidence>
<dbReference type="Proteomes" id="UP000325315">
    <property type="component" value="Unassembled WGS sequence"/>
</dbReference>
<sequence length="181" mass="21021">MPFELMNTHTTFIDILNCIFQSYLNQFVVLFIDDVLIYSRSEADHDKHLRIILYSGNSGMISQLREFRLTLKRSKLSFSGKRQKMCLKFETSLAWPSELGKEFVVYSDASFNGLGYVLMQDGKVIAHASRLPKIHECKYSTHDLELAVVLNLCIIIVYIRAFRWPNMKLHMVIDAERLPIV</sequence>
<dbReference type="InterPro" id="IPR043502">
    <property type="entry name" value="DNA/RNA_pol_sf"/>
</dbReference>
<dbReference type="EMBL" id="SMMG02000002">
    <property type="protein sequence ID" value="KAA3484516.1"/>
    <property type="molecule type" value="Genomic_DNA"/>
</dbReference>
<dbReference type="AlphaFoldDB" id="A0A5B6WTA5"/>
<proteinExistence type="predicted"/>
<protein>
    <submittedName>
        <fullName evidence="2">Retrovirus-related Pol polyprotein from transposon 17.6</fullName>
    </submittedName>
</protein>
<dbReference type="InterPro" id="IPR041577">
    <property type="entry name" value="RT_RNaseH_2"/>
</dbReference>
<comment type="caution">
    <text evidence="2">The sequence shown here is derived from an EMBL/GenBank/DDBJ whole genome shotgun (WGS) entry which is preliminary data.</text>
</comment>
<accession>A0A5B6WTA5</accession>
<dbReference type="Pfam" id="PF17919">
    <property type="entry name" value="RT_RNaseH_2"/>
    <property type="match status" value="1"/>
</dbReference>
<dbReference type="PANTHER" id="PTHR24559:SF444">
    <property type="entry name" value="REVERSE TRANSCRIPTASE DOMAIN-CONTAINING PROTEIN"/>
    <property type="match status" value="1"/>
</dbReference>
<name>A0A5B6WTA5_9ROSI</name>
<reference evidence="3" key="1">
    <citation type="journal article" date="2019" name="Plant Biotechnol. J.">
        <title>Genome sequencing of the Australian wild diploid species Gossypium australe highlights disease resistance and delayed gland morphogenesis.</title>
        <authorList>
            <person name="Cai Y."/>
            <person name="Cai X."/>
            <person name="Wang Q."/>
            <person name="Wang P."/>
            <person name="Zhang Y."/>
            <person name="Cai C."/>
            <person name="Xu Y."/>
            <person name="Wang K."/>
            <person name="Zhou Z."/>
            <person name="Wang C."/>
            <person name="Geng S."/>
            <person name="Li B."/>
            <person name="Dong Q."/>
            <person name="Hou Y."/>
            <person name="Wang H."/>
            <person name="Ai P."/>
            <person name="Liu Z."/>
            <person name="Yi F."/>
            <person name="Sun M."/>
            <person name="An G."/>
            <person name="Cheng J."/>
            <person name="Zhang Y."/>
            <person name="Shi Q."/>
            <person name="Xie Y."/>
            <person name="Shi X."/>
            <person name="Chang Y."/>
            <person name="Huang F."/>
            <person name="Chen Y."/>
            <person name="Hong S."/>
            <person name="Mi L."/>
            <person name="Sun Q."/>
            <person name="Zhang L."/>
            <person name="Zhou B."/>
            <person name="Peng R."/>
            <person name="Zhang X."/>
            <person name="Liu F."/>
        </authorList>
    </citation>
    <scope>NUCLEOTIDE SEQUENCE [LARGE SCALE GENOMIC DNA]</scope>
    <source>
        <strain evidence="3">cv. PA1801</strain>
    </source>
</reference>
<dbReference type="Gene3D" id="3.30.70.270">
    <property type="match status" value="1"/>
</dbReference>